<name>A0ABV3F0X3_9NOCA</name>
<keyword evidence="3" id="KW-1185">Reference proteome</keyword>
<reference evidence="2 3" key="1">
    <citation type="submission" date="2024-06" db="EMBL/GenBank/DDBJ databases">
        <title>The Natural Products Discovery Center: Release of the First 8490 Sequenced Strains for Exploring Actinobacteria Biosynthetic Diversity.</title>
        <authorList>
            <person name="Kalkreuter E."/>
            <person name="Kautsar S.A."/>
            <person name="Yang D."/>
            <person name="Bader C.D."/>
            <person name="Teijaro C.N."/>
            <person name="Fluegel L."/>
            <person name="Davis C.M."/>
            <person name="Simpson J.R."/>
            <person name="Lauterbach L."/>
            <person name="Steele A.D."/>
            <person name="Gui C."/>
            <person name="Meng S."/>
            <person name="Li G."/>
            <person name="Viehrig K."/>
            <person name="Ye F."/>
            <person name="Su P."/>
            <person name="Kiefer A.F."/>
            <person name="Nichols A."/>
            <person name="Cepeda A.J."/>
            <person name="Yan W."/>
            <person name="Fan B."/>
            <person name="Jiang Y."/>
            <person name="Adhikari A."/>
            <person name="Zheng C.-J."/>
            <person name="Schuster L."/>
            <person name="Cowan T.M."/>
            <person name="Smanski M.J."/>
            <person name="Chevrette M.G."/>
            <person name="De Carvalho L.P.S."/>
            <person name="Shen B."/>
        </authorList>
    </citation>
    <scope>NUCLEOTIDE SEQUENCE [LARGE SCALE GENOMIC DNA]</scope>
    <source>
        <strain evidence="2 3">NPDC050671</strain>
    </source>
</reference>
<evidence type="ECO:0000313" key="3">
    <source>
        <dbReference type="Proteomes" id="UP001551658"/>
    </source>
</evidence>
<comment type="caution">
    <text evidence="2">The sequence shown here is derived from an EMBL/GenBank/DDBJ whole genome shotgun (WGS) entry which is preliminary data.</text>
</comment>
<feature type="chain" id="PRO_5045532615" evidence="1">
    <location>
        <begin position="26"/>
        <end position="78"/>
    </location>
</feature>
<dbReference type="EMBL" id="JBFAIH010000001">
    <property type="protein sequence ID" value="MEV0361200.1"/>
    <property type="molecule type" value="Genomic_DNA"/>
</dbReference>
<keyword evidence="1" id="KW-0732">Signal</keyword>
<evidence type="ECO:0000256" key="1">
    <source>
        <dbReference type="SAM" id="SignalP"/>
    </source>
</evidence>
<organism evidence="2 3">
    <name type="scientific">Nocardia fusca</name>
    <dbReference type="NCBI Taxonomy" id="941183"/>
    <lineage>
        <taxon>Bacteria</taxon>
        <taxon>Bacillati</taxon>
        <taxon>Actinomycetota</taxon>
        <taxon>Actinomycetes</taxon>
        <taxon>Mycobacteriales</taxon>
        <taxon>Nocardiaceae</taxon>
        <taxon>Nocardia</taxon>
    </lineage>
</organism>
<accession>A0ABV3F0X3</accession>
<proteinExistence type="predicted"/>
<dbReference type="Proteomes" id="UP001551658">
    <property type="component" value="Unassembled WGS sequence"/>
</dbReference>
<gene>
    <name evidence="2" type="ORF">AB0H72_00740</name>
</gene>
<feature type="signal peptide" evidence="1">
    <location>
        <begin position="1"/>
        <end position="25"/>
    </location>
</feature>
<protein>
    <submittedName>
        <fullName evidence="2">Uncharacterized protein</fullName>
    </submittedName>
</protein>
<dbReference type="RefSeq" id="WP_357971801.1">
    <property type="nucleotide sequence ID" value="NZ_JBFAIH010000001.1"/>
</dbReference>
<sequence>MFSKSTVLALAVLASLLATVPAADAVAAPAPCSMFCEDKPPSAKDCTMFCAEPPVPPADAHGCRLMCDLGKPQGQGVA</sequence>
<evidence type="ECO:0000313" key="2">
    <source>
        <dbReference type="EMBL" id="MEV0361200.1"/>
    </source>
</evidence>